<dbReference type="EMBL" id="MLAK01000682">
    <property type="protein sequence ID" value="OHT07936.1"/>
    <property type="molecule type" value="Genomic_DNA"/>
</dbReference>
<reference evidence="1" key="1">
    <citation type="submission" date="2016-10" db="EMBL/GenBank/DDBJ databases">
        <authorList>
            <person name="Benchimol M."/>
            <person name="Almeida L.G."/>
            <person name="Vasconcelos A.T."/>
            <person name="Perreira-Neves A."/>
            <person name="Rosa I.A."/>
            <person name="Tasca T."/>
            <person name="Bogo M.R."/>
            <person name="de Souza W."/>
        </authorList>
    </citation>
    <scope>NUCLEOTIDE SEQUENCE [LARGE SCALE GENOMIC DNA]</scope>
    <source>
        <strain evidence="1">K</strain>
    </source>
</reference>
<keyword evidence="2" id="KW-1185">Reference proteome</keyword>
<evidence type="ECO:0000313" key="1">
    <source>
        <dbReference type="EMBL" id="OHT07936.1"/>
    </source>
</evidence>
<organism evidence="1 2">
    <name type="scientific">Tritrichomonas foetus</name>
    <dbReference type="NCBI Taxonomy" id="1144522"/>
    <lineage>
        <taxon>Eukaryota</taxon>
        <taxon>Metamonada</taxon>
        <taxon>Parabasalia</taxon>
        <taxon>Tritrichomonadida</taxon>
        <taxon>Tritrichomonadidae</taxon>
        <taxon>Tritrichomonas</taxon>
    </lineage>
</organism>
<gene>
    <name evidence="1" type="ORF">TRFO_05053</name>
</gene>
<dbReference type="RefSeq" id="XP_068361072.1">
    <property type="nucleotide sequence ID" value="XM_068492265.1"/>
</dbReference>
<sequence length="229" mass="26140">MTEESHPITEPKPIPHKFMFSARIPTRIYEQIQEGYTIQINPRKHLNDPQTFDLINQDGQRVGSFQAAPEEIFPKGKESQFDSVLKSEGDSFVPSLPIPPDFTFKTDQTKLLEIREHSKKHSNMGESLPDLPSLPGDMNNELFRDWSAKKAYDSLNVMKQRFQKDKKSISQLLDEFQRAINANPQILADPTILQRVSTDINDFLGDMKNVTKFVNTFSNANSAQIQSKS</sequence>
<dbReference type="VEuPathDB" id="TrichDB:TRFO_05053"/>
<protein>
    <submittedName>
        <fullName evidence="1">Uncharacterized protein</fullName>
    </submittedName>
</protein>
<proteinExistence type="predicted"/>
<evidence type="ECO:0000313" key="2">
    <source>
        <dbReference type="Proteomes" id="UP000179807"/>
    </source>
</evidence>
<comment type="caution">
    <text evidence="1">The sequence shown here is derived from an EMBL/GenBank/DDBJ whole genome shotgun (WGS) entry which is preliminary data.</text>
</comment>
<name>A0A1J4KAJ8_9EUKA</name>
<dbReference type="Proteomes" id="UP000179807">
    <property type="component" value="Unassembled WGS sequence"/>
</dbReference>
<dbReference type="AlphaFoldDB" id="A0A1J4KAJ8"/>
<accession>A0A1J4KAJ8</accession>
<dbReference type="GeneID" id="94826969"/>